<dbReference type="InterPro" id="IPR037185">
    <property type="entry name" value="EmrE-like"/>
</dbReference>
<proteinExistence type="inferred from homology"/>
<reference evidence="9" key="1">
    <citation type="journal article" date="2019" name="Nat. Commun.">
        <title>The genome of broomcorn millet.</title>
        <authorList>
            <person name="Zou C."/>
            <person name="Miki D."/>
            <person name="Li D."/>
            <person name="Tang Q."/>
            <person name="Xiao L."/>
            <person name="Rajput S."/>
            <person name="Deng P."/>
            <person name="Jia W."/>
            <person name="Huang R."/>
            <person name="Zhang M."/>
            <person name="Sun Y."/>
            <person name="Hu J."/>
            <person name="Fu X."/>
            <person name="Schnable P.S."/>
            <person name="Li F."/>
            <person name="Zhang H."/>
            <person name="Feng B."/>
            <person name="Zhu X."/>
            <person name="Liu R."/>
            <person name="Schnable J.C."/>
            <person name="Zhu J.-K."/>
            <person name="Zhang H."/>
        </authorList>
    </citation>
    <scope>NUCLEOTIDE SEQUENCE [LARGE SCALE GENOMIC DNA]</scope>
</reference>
<keyword evidence="9" id="KW-1185">Reference proteome</keyword>
<gene>
    <name evidence="8" type="ORF">C2845_PM04G30120</name>
</gene>
<comment type="caution">
    <text evidence="8">The sequence shown here is derived from an EMBL/GenBank/DDBJ whole genome shotgun (WGS) entry which is preliminary data.</text>
</comment>
<feature type="domain" description="EamA" evidence="7">
    <location>
        <begin position="211"/>
        <end position="348"/>
    </location>
</feature>
<dbReference type="AlphaFoldDB" id="A0A3L6QUT1"/>
<evidence type="ECO:0000256" key="3">
    <source>
        <dbReference type="ARBA" id="ARBA00022692"/>
    </source>
</evidence>
<dbReference type="STRING" id="4540.A0A3L6QUT1"/>
<keyword evidence="4 6" id="KW-1133">Transmembrane helix</keyword>
<keyword evidence="3 6" id="KW-0812">Transmembrane</keyword>
<evidence type="ECO:0000259" key="7">
    <source>
        <dbReference type="Pfam" id="PF00892"/>
    </source>
</evidence>
<dbReference type="Pfam" id="PF00892">
    <property type="entry name" value="EamA"/>
    <property type="match status" value="2"/>
</dbReference>
<dbReference type="GO" id="GO:0016020">
    <property type="term" value="C:membrane"/>
    <property type="evidence" value="ECO:0007669"/>
    <property type="project" value="UniProtKB-SubCell"/>
</dbReference>
<dbReference type="OrthoDB" id="670984at2759"/>
<comment type="subcellular location">
    <subcellularLocation>
        <location evidence="1 6">Membrane</location>
        <topology evidence="1 6">Multi-pass membrane protein</topology>
    </subcellularLocation>
</comment>
<accession>A0A3L6QUT1</accession>
<dbReference type="Proteomes" id="UP000275267">
    <property type="component" value="Unassembled WGS sequence"/>
</dbReference>
<evidence type="ECO:0000256" key="4">
    <source>
        <dbReference type="ARBA" id="ARBA00022989"/>
    </source>
</evidence>
<feature type="transmembrane region" description="Helical" evidence="6">
    <location>
        <begin position="330"/>
        <end position="349"/>
    </location>
</feature>
<evidence type="ECO:0000313" key="8">
    <source>
        <dbReference type="EMBL" id="RLM87054.1"/>
    </source>
</evidence>
<feature type="transmembrane region" description="Helical" evidence="6">
    <location>
        <begin position="126"/>
        <end position="149"/>
    </location>
</feature>
<feature type="transmembrane region" description="Helical" evidence="6">
    <location>
        <begin position="64"/>
        <end position="86"/>
    </location>
</feature>
<evidence type="ECO:0000313" key="9">
    <source>
        <dbReference type="Proteomes" id="UP000275267"/>
    </source>
</evidence>
<dbReference type="SUPFAM" id="SSF103481">
    <property type="entry name" value="Multidrug resistance efflux transporter EmrE"/>
    <property type="match status" value="2"/>
</dbReference>
<name>A0A3L6QUT1_PANMI</name>
<dbReference type="PANTHER" id="PTHR31218">
    <property type="entry name" value="WAT1-RELATED PROTEIN"/>
    <property type="match status" value="1"/>
</dbReference>
<protein>
    <recommendedName>
        <fullName evidence="6">WAT1-related protein</fullName>
    </recommendedName>
</protein>
<dbReference type="InterPro" id="IPR000620">
    <property type="entry name" value="EamA_dom"/>
</dbReference>
<feature type="transmembrane region" description="Helical" evidence="6">
    <location>
        <begin position="35"/>
        <end position="58"/>
    </location>
</feature>
<evidence type="ECO:0000256" key="5">
    <source>
        <dbReference type="ARBA" id="ARBA00023136"/>
    </source>
</evidence>
<organism evidence="8 9">
    <name type="scientific">Panicum miliaceum</name>
    <name type="common">Proso millet</name>
    <name type="synonym">Broomcorn millet</name>
    <dbReference type="NCBI Taxonomy" id="4540"/>
    <lineage>
        <taxon>Eukaryota</taxon>
        <taxon>Viridiplantae</taxon>
        <taxon>Streptophyta</taxon>
        <taxon>Embryophyta</taxon>
        <taxon>Tracheophyta</taxon>
        <taxon>Spermatophyta</taxon>
        <taxon>Magnoliopsida</taxon>
        <taxon>Liliopsida</taxon>
        <taxon>Poales</taxon>
        <taxon>Poaceae</taxon>
        <taxon>PACMAD clade</taxon>
        <taxon>Panicoideae</taxon>
        <taxon>Panicodae</taxon>
        <taxon>Paniceae</taxon>
        <taxon>Panicinae</taxon>
        <taxon>Panicum</taxon>
        <taxon>Panicum sect. Panicum</taxon>
    </lineage>
</organism>
<feature type="transmembrane region" description="Helical" evidence="6">
    <location>
        <begin position="208"/>
        <end position="228"/>
    </location>
</feature>
<comment type="similarity">
    <text evidence="2 6">Belongs to the drug/metabolite transporter (DMT) superfamily. Plant drug/metabolite exporter (P-DME) (TC 2.A.7.4) family.</text>
</comment>
<sequence length="384" mass="41733">MEAEAATEAVKKPAAAKIISKALTSSSSWAFETAMLPLSMILVQVLTMVTLLICKLALNAGMRPFVFLVYRNLIAAATVAPLALIFEREMWKQVSLVIWGWISVNAALGIVLAMGLYYHGLRATSAAYSVNFLNLIPIITFIIAIMLRAEKLMLTKWPGRMKLLGTVMCVCGAMVASLFKGQRLHLWATRLLRSHAAATSPAGLHHGMVAGTLFLCGSCLSYALWFIVQARLAKVFPSKYLATTLTCLLGSLQCFVVGISLGHSRAEWKLKWDLQLLTVVYSQGVFNTGVTYVLISWVISRRGPIYPSMFSPLLLIITTAMDSLLLGTNIYLGSVVGTMLIFVGLYAFLWGKGKELQLADVAAAQKPAAGSEEEAQEQGGDDMA</sequence>
<keyword evidence="5 6" id="KW-0472">Membrane</keyword>
<feature type="transmembrane region" description="Helical" evidence="6">
    <location>
        <begin position="98"/>
        <end position="120"/>
    </location>
</feature>
<dbReference type="GO" id="GO:0022857">
    <property type="term" value="F:transmembrane transporter activity"/>
    <property type="evidence" value="ECO:0007669"/>
    <property type="project" value="InterPro"/>
</dbReference>
<feature type="transmembrane region" description="Helical" evidence="6">
    <location>
        <begin position="274"/>
        <end position="298"/>
    </location>
</feature>
<evidence type="ECO:0000256" key="6">
    <source>
        <dbReference type="RuleBase" id="RU363077"/>
    </source>
</evidence>
<feature type="transmembrane region" description="Helical" evidence="6">
    <location>
        <begin position="305"/>
        <end position="324"/>
    </location>
</feature>
<dbReference type="EMBL" id="PQIB02000011">
    <property type="protein sequence ID" value="RLM87054.1"/>
    <property type="molecule type" value="Genomic_DNA"/>
</dbReference>
<feature type="transmembrane region" description="Helical" evidence="6">
    <location>
        <begin position="240"/>
        <end position="262"/>
    </location>
</feature>
<feature type="domain" description="EamA" evidence="7">
    <location>
        <begin position="40"/>
        <end position="177"/>
    </location>
</feature>
<dbReference type="InterPro" id="IPR030184">
    <property type="entry name" value="WAT1-related"/>
</dbReference>
<evidence type="ECO:0000256" key="1">
    <source>
        <dbReference type="ARBA" id="ARBA00004141"/>
    </source>
</evidence>
<evidence type="ECO:0000256" key="2">
    <source>
        <dbReference type="ARBA" id="ARBA00007635"/>
    </source>
</evidence>